<feature type="chain" id="PRO_5017009311" description="CFEM domain-containing protein" evidence="17">
    <location>
        <begin position="21"/>
        <end position="427"/>
    </location>
</feature>
<evidence type="ECO:0000313" key="19">
    <source>
        <dbReference type="EMBL" id="RDL30138.1"/>
    </source>
</evidence>
<feature type="disulfide bond" evidence="14">
    <location>
        <begin position="39"/>
        <end position="46"/>
    </location>
</feature>
<keyword evidence="12" id="KW-0449">Lipoprotein</keyword>
<keyword evidence="20" id="KW-1185">Reference proteome</keyword>
<feature type="transmembrane region" description="Helical" evidence="16">
    <location>
        <begin position="97"/>
        <end position="115"/>
    </location>
</feature>
<comment type="caution">
    <text evidence="19">The sequence shown here is derived from an EMBL/GenBank/DDBJ whole genome shotgun (WGS) entry which is preliminary data.</text>
</comment>
<feature type="transmembrane region" description="Helical" evidence="16">
    <location>
        <begin position="284"/>
        <end position="305"/>
    </location>
</feature>
<evidence type="ECO:0000256" key="7">
    <source>
        <dbReference type="ARBA" id="ARBA00022692"/>
    </source>
</evidence>
<dbReference type="SMART" id="SM00747">
    <property type="entry name" value="CFEM"/>
    <property type="match status" value="1"/>
</dbReference>
<feature type="compositionally biased region" description="Low complexity" evidence="15">
    <location>
        <begin position="375"/>
        <end position="385"/>
    </location>
</feature>
<comment type="subcellular location">
    <subcellularLocation>
        <location evidence="2">Membrane</location>
        <topology evidence="2">Lipid-anchor</topology>
        <topology evidence="2">GPI-anchor</topology>
    </subcellularLocation>
    <subcellularLocation>
        <location evidence="1">Membrane</location>
        <topology evidence="1">Multi-pass membrane protein</topology>
    </subcellularLocation>
    <subcellularLocation>
        <location evidence="3">Secreted</location>
    </subcellularLocation>
</comment>
<proteinExistence type="inferred from homology"/>
<evidence type="ECO:0000256" key="15">
    <source>
        <dbReference type="SAM" id="MobiDB-lite"/>
    </source>
</evidence>
<dbReference type="OrthoDB" id="2496787at2759"/>
<dbReference type="InterPro" id="IPR008427">
    <property type="entry name" value="Extracellular_membr_CFEM_dom"/>
</dbReference>
<feature type="binding site" description="axial binding residue" evidence="14">
    <location>
        <position position="43"/>
    </location>
    <ligand>
        <name>heme</name>
        <dbReference type="ChEBI" id="CHEBI:30413"/>
    </ligand>
    <ligandPart>
        <name>Fe</name>
        <dbReference type="ChEBI" id="CHEBI:18248"/>
    </ligandPart>
</feature>
<keyword evidence="7 16" id="KW-0812">Transmembrane</keyword>
<dbReference type="InterPro" id="IPR052337">
    <property type="entry name" value="SAT4-like"/>
</dbReference>
<dbReference type="GeneID" id="43603265"/>
<dbReference type="InterPro" id="IPR049326">
    <property type="entry name" value="Rhodopsin_dom_fungi"/>
</dbReference>
<feature type="signal peptide" evidence="17">
    <location>
        <begin position="1"/>
        <end position="20"/>
    </location>
</feature>
<feature type="transmembrane region" description="Helical" evidence="16">
    <location>
        <begin position="251"/>
        <end position="272"/>
    </location>
</feature>
<evidence type="ECO:0000256" key="2">
    <source>
        <dbReference type="ARBA" id="ARBA00004589"/>
    </source>
</evidence>
<feature type="transmembrane region" description="Helical" evidence="16">
    <location>
        <begin position="204"/>
        <end position="231"/>
    </location>
</feature>
<feature type="domain" description="CFEM" evidence="18">
    <location>
        <begin position="1"/>
        <end position="108"/>
    </location>
</feature>
<evidence type="ECO:0000256" key="5">
    <source>
        <dbReference type="ARBA" id="ARBA00022525"/>
    </source>
</evidence>
<gene>
    <name evidence="19" type="ORF">BP5553_10416</name>
</gene>
<keyword evidence="14" id="KW-0479">Metal-binding</keyword>
<keyword evidence="6" id="KW-0336">GPI-anchor</keyword>
<comment type="similarity">
    <text evidence="13">Belongs to the SAT4 family.</text>
</comment>
<organism evidence="19 20">
    <name type="scientific">Venustampulla echinocandica</name>
    <dbReference type="NCBI Taxonomy" id="2656787"/>
    <lineage>
        <taxon>Eukaryota</taxon>
        <taxon>Fungi</taxon>
        <taxon>Dikarya</taxon>
        <taxon>Ascomycota</taxon>
        <taxon>Pezizomycotina</taxon>
        <taxon>Leotiomycetes</taxon>
        <taxon>Helotiales</taxon>
        <taxon>Pleuroascaceae</taxon>
        <taxon>Venustampulla</taxon>
    </lineage>
</organism>
<keyword evidence="5" id="KW-0964">Secreted</keyword>
<feature type="disulfide bond" evidence="14">
    <location>
        <begin position="29"/>
        <end position="60"/>
    </location>
</feature>
<evidence type="ECO:0000313" key="20">
    <source>
        <dbReference type="Proteomes" id="UP000254866"/>
    </source>
</evidence>
<evidence type="ECO:0000256" key="12">
    <source>
        <dbReference type="ARBA" id="ARBA00023288"/>
    </source>
</evidence>
<evidence type="ECO:0000256" key="1">
    <source>
        <dbReference type="ARBA" id="ARBA00004141"/>
    </source>
</evidence>
<feature type="region of interest" description="Disordered" evidence="15">
    <location>
        <begin position="363"/>
        <end position="390"/>
    </location>
</feature>
<dbReference type="PROSITE" id="PS52012">
    <property type="entry name" value="CFEM"/>
    <property type="match status" value="1"/>
</dbReference>
<evidence type="ECO:0000256" key="10">
    <source>
        <dbReference type="ARBA" id="ARBA00023136"/>
    </source>
</evidence>
<evidence type="ECO:0000259" key="18">
    <source>
        <dbReference type="PROSITE" id="PS52012"/>
    </source>
</evidence>
<keyword evidence="10 16" id="KW-0472">Membrane</keyword>
<keyword evidence="11 14" id="KW-1015">Disulfide bond</keyword>
<evidence type="ECO:0000256" key="6">
    <source>
        <dbReference type="ARBA" id="ARBA00022622"/>
    </source>
</evidence>
<dbReference type="Pfam" id="PF20684">
    <property type="entry name" value="Fung_rhodopsin"/>
    <property type="match status" value="1"/>
</dbReference>
<keyword evidence="8 17" id="KW-0732">Signal</keyword>
<dbReference type="GO" id="GO:0005576">
    <property type="term" value="C:extracellular region"/>
    <property type="evidence" value="ECO:0007669"/>
    <property type="project" value="UniProtKB-SubCell"/>
</dbReference>
<evidence type="ECO:0000256" key="16">
    <source>
        <dbReference type="SAM" id="Phobius"/>
    </source>
</evidence>
<name>A0A370T996_9HELO</name>
<evidence type="ECO:0000256" key="3">
    <source>
        <dbReference type="ARBA" id="ARBA00004613"/>
    </source>
</evidence>
<evidence type="ECO:0000256" key="9">
    <source>
        <dbReference type="ARBA" id="ARBA00022989"/>
    </source>
</evidence>
<dbReference type="AlphaFoldDB" id="A0A370T996"/>
<dbReference type="EMBL" id="NPIC01000016">
    <property type="protein sequence ID" value="RDL30138.1"/>
    <property type="molecule type" value="Genomic_DNA"/>
</dbReference>
<protein>
    <recommendedName>
        <fullName evidence="18">CFEM domain-containing protein</fullName>
    </recommendedName>
</protein>
<dbReference type="Proteomes" id="UP000254866">
    <property type="component" value="Unassembled WGS sequence"/>
</dbReference>
<dbReference type="STRING" id="2656787.A0A370T996"/>
<comment type="similarity">
    <text evidence="4">Belongs to the RBT5 family.</text>
</comment>
<keyword evidence="14" id="KW-0408">Iron</keyword>
<evidence type="ECO:0000256" key="8">
    <source>
        <dbReference type="ARBA" id="ARBA00022729"/>
    </source>
</evidence>
<evidence type="ECO:0000256" key="14">
    <source>
        <dbReference type="PROSITE-ProRule" id="PRU01356"/>
    </source>
</evidence>
<keyword evidence="14" id="KW-0349">Heme</keyword>
<evidence type="ECO:0000256" key="11">
    <source>
        <dbReference type="ARBA" id="ARBA00023157"/>
    </source>
</evidence>
<reference evidence="19 20" key="1">
    <citation type="journal article" date="2018" name="IMA Fungus">
        <title>IMA Genome-F 9: Draft genome sequence of Annulohypoxylon stygium, Aspergillus mulundensis, Berkeleyomyces basicola (syn. Thielaviopsis basicola), Ceratocystis smalleyi, two Cercospora beticola strains, Coleophoma cylindrospora, Fusarium fracticaudum, Phialophora cf. hyalina, and Morchella septimelata.</title>
        <authorList>
            <person name="Wingfield B.D."/>
            <person name="Bills G.F."/>
            <person name="Dong Y."/>
            <person name="Huang W."/>
            <person name="Nel W.J."/>
            <person name="Swalarsk-Parry B.S."/>
            <person name="Vaghefi N."/>
            <person name="Wilken P.M."/>
            <person name="An Z."/>
            <person name="de Beer Z.W."/>
            <person name="De Vos L."/>
            <person name="Chen L."/>
            <person name="Duong T.A."/>
            <person name="Gao Y."/>
            <person name="Hammerbacher A."/>
            <person name="Kikkert J.R."/>
            <person name="Li Y."/>
            <person name="Li H."/>
            <person name="Li K."/>
            <person name="Li Q."/>
            <person name="Liu X."/>
            <person name="Ma X."/>
            <person name="Naidoo K."/>
            <person name="Pethybridge S.J."/>
            <person name="Sun J."/>
            <person name="Steenkamp E.T."/>
            <person name="van der Nest M.A."/>
            <person name="van Wyk S."/>
            <person name="Wingfield M.J."/>
            <person name="Xiong C."/>
            <person name="Yue Q."/>
            <person name="Zhang X."/>
        </authorList>
    </citation>
    <scope>NUCLEOTIDE SEQUENCE [LARGE SCALE GENOMIC DNA]</scope>
    <source>
        <strain evidence="19 20">BP 5553</strain>
    </source>
</reference>
<evidence type="ECO:0000256" key="4">
    <source>
        <dbReference type="ARBA" id="ARBA00010031"/>
    </source>
</evidence>
<dbReference type="GO" id="GO:0098552">
    <property type="term" value="C:side of membrane"/>
    <property type="evidence" value="ECO:0007669"/>
    <property type="project" value="UniProtKB-KW"/>
</dbReference>
<feature type="transmembrane region" description="Helical" evidence="16">
    <location>
        <begin position="325"/>
        <end position="348"/>
    </location>
</feature>
<feature type="disulfide bond" evidence="14">
    <location>
        <begin position="25"/>
        <end position="65"/>
    </location>
</feature>
<feature type="disulfide bond" evidence="14">
    <location>
        <begin position="48"/>
        <end position="81"/>
    </location>
</feature>
<dbReference type="Pfam" id="PF05730">
    <property type="entry name" value="CFEM"/>
    <property type="match status" value="1"/>
</dbReference>
<keyword evidence="9 16" id="KW-1133">Transmembrane helix</keyword>
<dbReference type="PANTHER" id="PTHR33048:SF143">
    <property type="entry name" value="EXTRACELLULAR MEMBRANE PROTEIN CFEM DOMAIN-CONTAINING PROTEIN-RELATED"/>
    <property type="match status" value="1"/>
</dbReference>
<evidence type="ECO:0000256" key="13">
    <source>
        <dbReference type="ARBA" id="ARBA00038359"/>
    </source>
</evidence>
<feature type="transmembrane region" description="Helical" evidence="16">
    <location>
        <begin position="127"/>
        <end position="146"/>
    </location>
</feature>
<sequence length="427" mass="47080">MKGLWGIIVAVLAFAPLAIAQMPGCALTCLMSALPASSCAATDQPCICADTALNAHVMACIQTTCTVKEQLTTANATAVACDAPVRNKTSTYAKFTIIFYCLSTVAVIIRMITIFGMGQEFGYDDGCVIFIFFINTAIMVLAITGLTRYGIGQDIWKLPFDSITNALFYFWVSEPLYYLEAPLIKIAFLLFFHRIFTDQTITRIIWTLIAVNVMVIITFVVALCFICRPISYSWNSWDGEHTGTCGNANALAFSNAGICILLDCIIIALPITRIMALQLSLRRRISILFMLCVGTFVTIVSILRLQSLVTFENTANPTWDFYGTGIWSTMELDVGIICLCMPSLRAFLIRLFPTLSSRNRSQYPSIRMQSDTRKTGSTSKSSRNNGKGGISLSRNFVVEYSNTPAQDQSSFVQLVEIEAGRGDDNKS</sequence>
<keyword evidence="6" id="KW-0325">Glycoprotein</keyword>
<evidence type="ECO:0000256" key="17">
    <source>
        <dbReference type="SAM" id="SignalP"/>
    </source>
</evidence>
<dbReference type="GO" id="GO:0046872">
    <property type="term" value="F:metal ion binding"/>
    <property type="evidence" value="ECO:0007669"/>
    <property type="project" value="UniProtKB-UniRule"/>
</dbReference>
<dbReference type="PANTHER" id="PTHR33048">
    <property type="entry name" value="PTH11-LIKE INTEGRAL MEMBRANE PROTEIN (AFU_ORTHOLOGUE AFUA_5G11245)"/>
    <property type="match status" value="1"/>
</dbReference>
<accession>A0A370T996</accession>
<dbReference type="RefSeq" id="XP_031864746.1">
    <property type="nucleotide sequence ID" value="XM_032019039.1"/>
</dbReference>